<gene>
    <name evidence="1" type="ORF">LCGC14_0762370</name>
</gene>
<protein>
    <submittedName>
        <fullName evidence="1">Uncharacterized protein</fullName>
    </submittedName>
</protein>
<evidence type="ECO:0000313" key="1">
    <source>
        <dbReference type="EMBL" id="KKN37553.1"/>
    </source>
</evidence>
<name>A0A0F9T7S8_9ZZZZ</name>
<dbReference type="AlphaFoldDB" id="A0A0F9T7S8"/>
<accession>A0A0F9T7S8</accession>
<proteinExistence type="predicted"/>
<comment type="caution">
    <text evidence="1">The sequence shown here is derived from an EMBL/GenBank/DDBJ whole genome shotgun (WGS) entry which is preliminary data.</text>
</comment>
<dbReference type="EMBL" id="LAZR01001886">
    <property type="protein sequence ID" value="KKN37553.1"/>
    <property type="molecule type" value="Genomic_DNA"/>
</dbReference>
<reference evidence="1" key="1">
    <citation type="journal article" date="2015" name="Nature">
        <title>Complex archaea that bridge the gap between prokaryotes and eukaryotes.</title>
        <authorList>
            <person name="Spang A."/>
            <person name="Saw J.H."/>
            <person name="Jorgensen S.L."/>
            <person name="Zaremba-Niedzwiedzka K."/>
            <person name="Martijn J."/>
            <person name="Lind A.E."/>
            <person name="van Eijk R."/>
            <person name="Schleper C."/>
            <person name="Guy L."/>
            <person name="Ettema T.J."/>
        </authorList>
    </citation>
    <scope>NUCLEOTIDE SEQUENCE</scope>
</reference>
<organism evidence="1">
    <name type="scientific">marine sediment metagenome</name>
    <dbReference type="NCBI Taxonomy" id="412755"/>
    <lineage>
        <taxon>unclassified sequences</taxon>
        <taxon>metagenomes</taxon>
        <taxon>ecological metagenomes</taxon>
    </lineage>
</organism>
<sequence length="149" mass="16318">MRKLLILIFLCIACGSSEDESRLPPETGVFDIVSTLDGAACENSITLSVNGIKTVSIDQIYNKYILSMYELDENGTEMKLKIADSDNGYNFTGGISGNFPGTNCHVDMAWAIILNYTGGGFIGKNINRMVMECAPGNCTEKWDIKGTRR</sequence>